<organism evidence="2">
    <name type="scientific">Aspergillus flavus</name>
    <dbReference type="NCBI Taxonomy" id="5059"/>
    <lineage>
        <taxon>Eukaryota</taxon>
        <taxon>Fungi</taxon>
        <taxon>Dikarya</taxon>
        <taxon>Ascomycota</taxon>
        <taxon>Pezizomycotina</taxon>
        <taxon>Eurotiomycetes</taxon>
        <taxon>Eurotiomycetidae</taxon>
        <taxon>Eurotiales</taxon>
        <taxon>Aspergillaceae</taxon>
        <taxon>Aspergillus</taxon>
        <taxon>Aspergillus subgen. Circumdati</taxon>
    </lineage>
</organism>
<accession>A0A5N6GCG1</accession>
<proteinExistence type="predicted"/>
<feature type="compositionally biased region" description="Polar residues" evidence="1">
    <location>
        <begin position="77"/>
        <end position="89"/>
    </location>
</feature>
<reference evidence="2" key="1">
    <citation type="submission" date="2019-04" db="EMBL/GenBank/DDBJ databases">
        <title>Friends and foes A comparative genomics study of 23 Aspergillus species from section Flavi.</title>
        <authorList>
            <consortium name="DOE Joint Genome Institute"/>
            <person name="Kjaerbolling I."/>
            <person name="Vesth T."/>
            <person name="Frisvad J.C."/>
            <person name="Nybo J.L."/>
            <person name="Theobald S."/>
            <person name="Kildgaard S."/>
            <person name="Isbrandt T."/>
            <person name="Kuo A."/>
            <person name="Sato A."/>
            <person name="Lyhne E.K."/>
            <person name="Kogle M.E."/>
            <person name="Wiebenga A."/>
            <person name="Kun R.S."/>
            <person name="Lubbers R.J."/>
            <person name="Makela M.R."/>
            <person name="Barry K."/>
            <person name="Chovatia M."/>
            <person name="Clum A."/>
            <person name="Daum C."/>
            <person name="Haridas S."/>
            <person name="He G."/>
            <person name="LaButti K."/>
            <person name="Lipzen A."/>
            <person name="Mondo S."/>
            <person name="Riley R."/>
            <person name="Salamov A."/>
            <person name="Simmons B.A."/>
            <person name="Magnuson J.K."/>
            <person name="Henrissat B."/>
            <person name="Mortensen U.H."/>
            <person name="Larsen T.O."/>
            <person name="Devries R.P."/>
            <person name="Grigoriev I.V."/>
            <person name="Machida M."/>
            <person name="Baker S.E."/>
            <person name="Andersen M.R."/>
        </authorList>
    </citation>
    <scope>NUCLEOTIDE SEQUENCE [LARGE SCALE GENOMIC DNA]</scope>
    <source>
        <strain evidence="2">CBS 121.62</strain>
    </source>
</reference>
<feature type="region of interest" description="Disordered" evidence="1">
    <location>
        <begin position="77"/>
        <end position="98"/>
    </location>
</feature>
<dbReference type="AlphaFoldDB" id="A0A5N6GCG1"/>
<evidence type="ECO:0000313" key="2">
    <source>
        <dbReference type="EMBL" id="KAB8240121.1"/>
    </source>
</evidence>
<evidence type="ECO:0000256" key="1">
    <source>
        <dbReference type="SAM" id="MobiDB-lite"/>
    </source>
</evidence>
<gene>
    <name evidence="2" type="ORF">BDV35DRAFT_142992</name>
</gene>
<protein>
    <submittedName>
        <fullName evidence="2">Uncharacterized protein</fullName>
    </submittedName>
</protein>
<dbReference type="EMBL" id="ML734779">
    <property type="protein sequence ID" value="KAB8240121.1"/>
    <property type="molecule type" value="Genomic_DNA"/>
</dbReference>
<name>A0A5N6GCG1_ASPFL</name>
<sequence length="234" mass="26841">MGTVLDLSQIRRLPDFSPNFRYHAAPSELFLRPVGMICAHWATLVSCRIPVNHNCSSPNFDNLLTNISRESHRLLAMSTSPAAENTNTRDWAASSRRKRQKTRELEELLVPGWGTYDLNFNTFNNPGAESLRSFIWKLDQTARWANTRSQYTANLRAEFQRGGLDLIIALYRDPSKVVEDVITFDNTEDLTRHLKMQFSRPLLFQSTTTRSISHPKVSWNTFWAFYAGEPSEVG</sequence>
<dbReference type="Proteomes" id="UP000325434">
    <property type="component" value="Unassembled WGS sequence"/>
</dbReference>